<organism evidence="6 7">
    <name type="scientific">Longibacter salinarum</name>
    <dbReference type="NCBI Taxonomy" id="1850348"/>
    <lineage>
        <taxon>Bacteria</taxon>
        <taxon>Pseudomonadati</taxon>
        <taxon>Rhodothermota</taxon>
        <taxon>Rhodothermia</taxon>
        <taxon>Rhodothermales</taxon>
        <taxon>Salisaetaceae</taxon>
        <taxon>Longibacter</taxon>
    </lineage>
</organism>
<name>A0A2A8D2D7_9BACT</name>
<evidence type="ECO:0000313" key="6">
    <source>
        <dbReference type="EMBL" id="PEN15105.1"/>
    </source>
</evidence>
<dbReference type="Gene3D" id="3.40.605.10">
    <property type="entry name" value="Aldehyde Dehydrogenase, Chain A, domain 1"/>
    <property type="match status" value="1"/>
</dbReference>
<accession>A0A2A8D2D7</accession>
<feature type="active site" evidence="3">
    <location>
        <position position="249"/>
    </location>
</feature>
<dbReference type="RefSeq" id="WP_098074004.1">
    <property type="nucleotide sequence ID" value="NZ_PDEQ01000001.1"/>
</dbReference>
<dbReference type="AlphaFoldDB" id="A0A2A8D2D7"/>
<evidence type="ECO:0000256" key="2">
    <source>
        <dbReference type="ARBA" id="ARBA00023002"/>
    </source>
</evidence>
<evidence type="ECO:0000259" key="5">
    <source>
        <dbReference type="Pfam" id="PF00171"/>
    </source>
</evidence>
<dbReference type="InterPro" id="IPR016161">
    <property type="entry name" value="Ald_DH/histidinol_DH"/>
</dbReference>
<keyword evidence="2 4" id="KW-0560">Oxidoreductase</keyword>
<evidence type="ECO:0000256" key="4">
    <source>
        <dbReference type="RuleBase" id="RU003345"/>
    </source>
</evidence>
<protein>
    <submittedName>
        <fullName evidence="6">Aldehyde dehydrogenase</fullName>
    </submittedName>
</protein>
<gene>
    <name evidence="6" type="ORF">CRI94_02115</name>
</gene>
<dbReference type="InterPro" id="IPR016162">
    <property type="entry name" value="Ald_DH_N"/>
</dbReference>
<dbReference type="PROSITE" id="PS00687">
    <property type="entry name" value="ALDEHYDE_DEHYDR_GLU"/>
    <property type="match status" value="1"/>
</dbReference>
<reference evidence="6 7" key="1">
    <citation type="submission" date="2017-10" db="EMBL/GenBank/DDBJ databases">
        <title>Draft genome of Longibacter Salinarum.</title>
        <authorList>
            <person name="Goh K.M."/>
            <person name="Shamsir M.S."/>
            <person name="Lim S.W."/>
        </authorList>
    </citation>
    <scope>NUCLEOTIDE SEQUENCE [LARGE SCALE GENOMIC DNA]</scope>
    <source>
        <strain evidence="6 7">KCTC 52045</strain>
    </source>
</reference>
<dbReference type="PANTHER" id="PTHR11699">
    <property type="entry name" value="ALDEHYDE DEHYDROGENASE-RELATED"/>
    <property type="match status" value="1"/>
</dbReference>
<dbReference type="Proteomes" id="UP000220102">
    <property type="component" value="Unassembled WGS sequence"/>
</dbReference>
<comment type="caution">
    <text evidence="6">The sequence shown here is derived from an EMBL/GenBank/DDBJ whole genome shotgun (WGS) entry which is preliminary data.</text>
</comment>
<proteinExistence type="inferred from homology"/>
<dbReference type="PROSITE" id="PS00070">
    <property type="entry name" value="ALDEHYDE_DEHYDR_CYS"/>
    <property type="match status" value="1"/>
</dbReference>
<dbReference type="SUPFAM" id="SSF53720">
    <property type="entry name" value="ALDH-like"/>
    <property type="match status" value="1"/>
</dbReference>
<sequence>MADTFHNIIAGEATDAASGKTFDDLNPADRNDVIGAFPSSGPADVDNAVEAASEAFSSWSTTPAPERGNILRQIGDALTERKTELAQIMTREMGKPVFETKGDVQEAIDTAYYAASETRRLFGHTVPSELPNKFNMSIRRPIGVCGIITAWNFPVAVPTWKIFPAIASGNTVVFKPSEEAPHSATVLCEIMSDAGVPDGVVNLVHGAGEAGKALVEHPNVDAIGFTGSSETGKAIGATCGRLNKKYSAEMGGKNPMIVMEDADLELAIEGVIWGAYGTTGQRCTATSRLIIHEDVEAEFIEMIKEQAADLTLGSGLKDDTDVGPVINEAALEKISGYIKEGVDAGAELVFGGEQATDGALADGCFFQPTLFRGVERDMSIFQEEIFGPVLSVHTISSYEEAVAAANDTVYGLSSSIYTNKVARAFRAMHDLEAGITYVNGPTIGAEAHMPFGGVKDTGNGHRDGGWEVFEFYTETKTVYVDYSGKLQKAQIDNVE</sequence>
<dbReference type="Pfam" id="PF00171">
    <property type="entry name" value="Aldedh"/>
    <property type="match status" value="1"/>
</dbReference>
<dbReference type="CDD" id="cd07131">
    <property type="entry name" value="ALDH_AldH-CAJ73105"/>
    <property type="match status" value="1"/>
</dbReference>
<dbReference type="InterPro" id="IPR029510">
    <property type="entry name" value="Ald_DH_CS_GLU"/>
</dbReference>
<dbReference type="InterPro" id="IPR015590">
    <property type="entry name" value="Aldehyde_DH_dom"/>
</dbReference>
<evidence type="ECO:0000256" key="3">
    <source>
        <dbReference type="PROSITE-ProRule" id="PRU10007"/>
    </source>
</evidence>
<evidence type="ECO:0000256" key="1">
    <source>
        <dbReference type="ARBA" id="ARBA00009986"/>
    </source>
</evidence>
<comment type="similarity">
    <text evidence="1 4">Belongs to the aldehyde dehydrogenase family.</text>
</comment>
<dbReference type="InterPro" id="IPR016163">
    <property type="entry name" value="Ald_DH_C"/>
</dbReference>
<dbReference type="Gene3D" id="3.40.309.10">
    <property type="entry name" value="Aldehyde Dehydrogenase, Chain A, domain 2"/>
    <property type="match status" value="1"/>
</dbReference>
<dbReference type="GO" id="GO:0016620">
    <property type="term" value="F:oxidoreductase activity, acting on the aldehyde or oxo group of donors, NAD or NADP as acceptor"/>
    <property type="evidence" value="ECO:0007669"/>
    <property type="project" value="InterPro"/>
</dbReference>
<dbReference type="FunFam" id="3.40.605.10:FF:000007">
    <property type="entry name" value="NAD/NADP-dependent betaine aldehyde dehydrogenase"/>
    <property type="match status" value="1"/>
</dbReference>
<dbReference type="InterPro" id="IPR016160">
    <property type="entry name" value="Ald_DH_CS_CYS"/>
</dbReference>
<dbReference type="OrthoDB" id="9762913at2"/>
<evidence type="ECO:0000313" key="7">
    <source>
        <dbReference type="Proteomes" id="UP000220102"/>
    </source>
</evidence>
<dbReference type="FunFam" id="3.40.309.10:FF:000009">
    <property type="entry name" value="Aldehyde dehydrogenase A"/>
    <property type="match status" value="1"/>
</dbReference>
<feature type="domain" description="Aldehyde dehydrogenase" evidence="5">
    <location>
        <begin position="17"/>
        <end position="478"/>
    </location>
</feature>
<dbReference type="EMBL" id="PDEQ01000001">
    <property type="protein sequence ID" value="PEN15105.1"/>
    <property type="molecule type" value="Genomic_DNA"/>
</dbReference>
<keyword evidence="7" id="KW-1185">Reference proteome</keyword>